<dbReference type="OrthoDB" id="8963097at2759"/>
<sequence length="85" mass="9315">MGAQSFVALWLLSIFLSNGFCLPVARDQNKAPAEVKRQKDFALTNSLGVLQSMDSRLQKLVKEVQLETNEVEALAKVAKNKPGSP</sequence>
<protein>
    <submittedName>
        <fullName evidence="3">Uncharacterized protein</fullName>
    </submittedName>
</protein>
<keyword evidence="2" id="KW-0732">Signal</keyword>
<feature type="signal peptide" evidence="2">
    <location>
        <begin position="1"/>
        <end position="21"/>
    </location>
</feature>
<evidence type="ECO:0000313" key="4">
    <source>
        <dbReference type="Proteomes" id="UP000283210"/>
    </source>
</evidence>
<evidence type="ECO:0000256" key="1">
    <source>
        <dbReference type="SAM" id="Coils"/>
    </source>
</evidence>
<keyword evidence="4" id="KW-1185">Reference proteome</keyword>
<proteinExistence type="predicted"/>
<dbReference type="Proteomes" id="UP000283210">
    <property type="component" value="Chromosome 12"/>
</dbReference>
<gene>
    <name evidence="3" type="ORF">OJAV_G00118410</name>
</gene>
<feature type="chain" id="PRO_5018584960" evidence="2">
    <location>
        <begin position="22"/>
        <end position="85"/>
    </location>
</feature>
<feature type="coiled-coil region" evidence="1">
    <location>
        <begin position="50"/>
        <end position="81"/>
    </location>
</feature>
<reference evidence="3 4" key="1">
    <citation type="submission" date="2018-11" db="EMBL/GenBank/DDBJ databases">
        <authorList>
            <person name="Lopez-Roques C."/>
            <person name="Donnadieu C."/>
            <person name="Bouchez O."/>
            <person name="Klopp C."/>
            <person name="Cabau C."/>
            <person name="Zahm M."/>
        </authorList>
    </citation>
    <scope>NUCLEOTIDE SEQUENCE [LARGE SCALE GENOMIC DNA]</scope>
    <source>
        <strain evidence="3">RS831</strain>
        <tissue evidence="3">Whole body</tissue>
    </source>
</reference>
<evidence type="ECO:0000256" key="2">
    <source>
        <dbReference type="SAM" id="SignalP"/>
    </source>
</evidence>
<accession>A0A3S2PZQ1</accession>
<name>A0A3S2PZQ1_ORYJA</name>
<dbReference type="EMBL" id="CM012448">
    <property type="protein sequence ID" value="RVE65641.1"/>
    <property type="molecule type" value="Genomic_DNA"/>
</dbReference>
<evidence type="ECO:0000313" key="3">
    <source>
        <dbReference type="EMBL" id="RVE65641.1"/>
    </source>
</evidence>
<dbReference type="AlphaFoldDB" id="A0A3S2PZQ1"/>
<organism evidence="3 4">
    <name type="scientific">Oryzias javanicus</name>
    <name type="common">Javanese ricefish</name>
    <name type="synonym">Aplocheilus javanicus</name>
    <dbReference type="NCBI Taxonomy" id="123683"/>
    <lineage>
        <taxon>Eukaryota</taxon>
        <taxon>Metazoa</taxon>
        <taxon>Chordata</taxon>
        <taxon>Craniata</taxon>
        <taxon>Vertebrata</taxon>
        <taxon>Euteleostomi</taxon>
        <taxon>Actinopterygii</taxon>
        <taxon>Neopterygii</taxon>
        <taxon>Teleostei</taxon>
        <taxon>Neoteleostei</taxon>
        <taxon>Acanthomorphata</taxon>
        <taxon>Ovalentaria</taxon>
        <taxon>Atherinomorphae</taxon>
        <taxon>Beloniformes</taxon>
        <taxon>Adrianichthyidae</taxon>
        <taxon>Oryziinae</taxon>
        <taxon>Oryzias</taxon>
    </lineage>
</organism>
<keyword evidence="1" id="KW-0175">Coiled coil</keyword>
<reference evidence="3 4" key="2">
    <citation type="submission" date="2019-01" db="EMBL/GenBank/DDBJ databases">
        <title>A chromosome length genome reference of the Java medaka (oryzias javanicus).</title>
        <authorList>
            <person name="Herpin A."/>
            <person name="Takehana Y."/>
            <person name="Naruse K."/>
            <person name="Ansai S."/>
            <person name="Kawaguchi M."/>
        </authorList>
    </citation>
    <scope>NUCLEOTIDE SEQUENCE [LARGE SCALE GENOMIC DNA]</scope>
    <source>
        <strain evidence="3">RS831</strain>
        <tissue evidence="3">Whole body</tissue>
    </source>
</reference>